<organism evidence="8 9">
    <name type="scientific">Chitinophaga caeni</name>
    <dbReference type="NCBI Taxonomy" id="2029983"/>
    <lineage>
        <taxon>Bacteria</taxon>
        <taxon>Pseudomonadati</taxon>
        <taxon>Bacteroidota</taxon>
        <taxon>Chitinophagia</taxon>
        <taxon>Chitinophagales</taxon>
        <taxon>Chitinophagaceae</taxon>
        <taxon>Chitinophaga</taxon>
    </lineage>
</organism>
<feature type="transmembrane region" description="Helical" evidence="7">
    <location>
        <begin position="53"/>
        <end position="77"/>
    </location>
</feature>
<dbReference type="EMBL" id="CP023777">
    <property type="protein sequence ID" value="ATL49909.1"/>
    <property type="molecule type" value="Genomic_DNA"/>
</dbReference>
<keyword evidence="4 7" id="KW-0812">Transmembrane</keyword>
<feature type="transmembrane region" description="Helical" evidence="7">
    <location>
        <begin position="114"/>
        <end position="136"/>
    </location>
</feature>
<gene>
    <name evidence="8" type="ORF">COR50_15920</name>
</gene>
<feature type="transmembrane region" description="Helical" evidence="7">
    <location>
        <begin position="84"/>
        <end position="108"/>
    </location>
</feature>
<dbReference type="InterPro" id="IPR051907">
    <property type="entry name" value="DoxX-like_oxidoreductase"/>
</dbReference>
<comment type="similarity">
    <text evidence="2">Belongs to the DoxX family.</text>
</comment>
<keyword evidence="5 7" id="KW-1133">Transmembrane helix</keyword>
<evidence type="ECO:0000256" key="6">
    <source>
        <dbReference type="ARBA" id="ARBA00023136"/>
    </source>
</evidence>
<dbReference type="KEGG" id="cbae:COR50_15920"/>
<sequence length="155" mass="17462">MNLMQKIEKWGNTHHPVWLDGIRMLLGLYLIWKGISFVSNIDVLTRIIGQQPFLTTVSFFIAHIIVFAHCVGGLLIFLGLLTRVAVIANIPILLGALIFVSSPTGLFLVYNETLVTVIVLFLLIVFLVEGSGRISLDEYMRRHPEKPSTYHPHNP</sequence>
<dbReference type="AlphaFoldDB" id="A0A291R0V5"/>
<evidence type="ECO:0000256" key="7">
    <source>
        <dbReference type="SAM" id="Phobius"/>
    </source>
</evidence>
<protein>
    <submittedName>
        <fullName evidence="8">DoxX family protein</fullName>
    </submittedName>
</protein>
<dbReference type="RefSeq" id="WP_098196275.1">
    <property type="nucleotide sequence ID" value="NZ_CP023777.1"/>
</dbReference>
<dbReference type="InterPro" id="IPR032808">
    <property type="entry name" value="DoxX"/>
</dbReference>
<keyword evidence="3" id="KW-1003">Cell membrane</keyword>
<accession>A0A291R0V5</accession>
<dbReference type="Pfam" id="PF07681">
    <property type="entry name" value="DoxX"/>
    <property type="match status" value="1"/>
</dbReference>
<reference evidence="8 9" key="1">
    <citation type="submission" date="2017-10" db="EMBL/GenBank/DDBJ databases">
        <title>Paenichitinophaga pekingensis gen. nov., sp. nov., isolated from activated sludge.</title>
        <authorList>
            <person name="Jin D."/>
            <person name="Kong X."/>
            <person name="Deng Y."/>
            <person name="Bai Z."/>
        </authorList>
    </citation>
    <scope>NUCLEOTIDE SEQUENCE [LARGE SCALE GENOMIC DNA]</scope>
    <source>
        <strain evidence="8 9">13</strain>
    </source>
</reference>
<comment type="subcellular location">
    <subcellularLocation>
        <location evidence="1">Cell membrane</location>
        <topology evidence="1">Multi-pass membrane protein</topology>
    </subcellularLocation>
</comment>
<proteinExistence type="inferred from homology"/>
<feature type="transmembrane region" description="Helical" evidence="7">
    <location>
        <begin position="21"/>
        <end position="41"/>
    </location>
</feature>
<dbReference type="GO" id="GO:0005886">
    <property type="term" value="C:plasma membrane"/>
    <property type="evidence" value="ECO:0007669"/>
    <property type="project" value="UniProtKB-SubCell"/>
</dbReference>
<evidence type="ECO:0000313" key="8">
    <source>
        <dbReference type="EMBL" id="ATL49909.1"/>
    </source>
</evidence>
<evidence type="ECO:0000256" key="5">
    <source>
        <dbReference type="ARBA" id="ARBA00022989"/>
    </source>
</evidence>
<evidence type="ECO:0000256" key="3">
    <source>
        <dbReference type="ARBA" id="ARBA00022475"/>
    </source>
</evidence>
<evidence type="ECO:0000256" key="2">
    <source>
        <dbReference type="ARBA" id="ARBA00006679"/>
    </source>
</evidence>
<dbReference type="PANTHER" id="PTHR33452">
    <property type="entry name" value="OXIDOREDUCTASE CATD-RELATED"/>
    <property type="match status" value="1"/>
</dbReference>
<dbReference type="OrthoDB" id="680764at2"/>
<evidence type="ECO:0000256" key="4">
    <source>
        <dbReference type="ARBA" id="ARBA00022692"/>
    </source>
</evidence>
<name>A0A291R0V5_9BACT</name>
<dbReference type="PANTHER" id="PTHR33452:SF1">
    <property type="entry name" value="INNER MEMBRANE PROTEIN YPHA-RELATED"/>
    <property type="match status" value="1"/>
</dbReference>
<dbReference type="Proteomes" id="UP000220133">
    <property type="component" value="Chromosome"/>
</dbReference>
<keyword evidence="6 7" id="KW-0472">Membrane</keyword>
<evidence type="ECO:0000256" key="1">
    <source>
        <dbReference type="ARBA" id="ARBA00004651"/>
    </source>
</evidence>
<keyword evidence="9" id="KW-1185">Reference proteome</keyword>
<evidence type="ECO:0000313" key="9">
    <source>
        <dbReference type="Proteomes" id="UP000220133"/>
    </source>
</evidence>